<evidence type="ECO:0008006" key="8">
    <source>
        <dbReference type="Google" id="ProtNLM"/>
    </source>
</evidence>
<dbReference type="GO" id="GO:0008270">
    <property type="term" value="F:zinc ion binding"/>
    <property type="evidence" value="ECO:0007669"/>
    <property type="project" value="UniProtKB-KW"/>
</dbReference>
<dbReference type="InterPro" id="IPR018289">
    <property type="entry name" value="MULE_transposase_dom"/>
</dbReference>
<sequence>MLVLEGYLFEKDKMADDGRIFWKCVEAKKGKCSARRHTLNDAVVKSLLDHNHVPDIAAIEARKAINSIKERAKTTRDAGYAVIAVESSQLLEPVQAKLPNVECIKRTIRRQRQLQGNYPANPNSLRELNIPDDMRLICVNGQQEPFLLFDNGPDTEHRILIFSTQRNLELLERCEHWYADGTFKTTPPLFTQVYTIHGVRFNTCIPSVFVLLPGKSKVLYQEMIQALKGLRPNLKPSTIMIDFERAAIEAFQTEFPEILVRGCFFHLGQCIWRKVQEHGKAVRYANDVEFAVQVKMLTAISFLPLHDVVLGFEELMDTEYYRNEIDLHPICDYFEDVWIGRPHRNIRRPPLFQYNLWNFYDATNNDLPRTNNSVEGWHRRFTELISAQHPSIWRFIAAIKEEQHMNEIAISHYIQGRDGPRQKKKYRDLNIRIKNCVARYDANEKFLYPSKKIEKKEKFV</sequence>
<feature type="domain" description="FLYWCH-type" evidence="4">
    <location>
        <begin position="1"/>
        <end position="52"/>
    </location>
</feature>
<dbReference type="Pfam" id="PF04500">
    <property type="entry name" value="FLYWCH"/>
    <property type="match status" value="1"/>
</dbReference>
<keyword evidence="3" id="KW-0862">Zinc</keyword>
<gene>
    <name evidence="6" type="ORF">PPYR_00217</name>
</gene>
<evidence type="ECO:0000313" key="6">
    <source>
        <dbReference type="EMBL" id="KAB0803247.1"/>
    </source>
</evidence>
<name>A0A5N4B0X7_PHOPY</name>
<dbReference type="InParanoid" id="A0A5N4B0X7"/>
<reference evidence="6 7" key="1">
    <citation type="journal article" date="2018" name="Elife">
        <title>Firefly genomes illuminate parallel origins of bioluminescence in beetles.</title>
        <authorList>
            <person name="Fallon T.R."/>
            <person name="Lower S.E."/>
            <person name="Chang C.H."/>
            <person name="Bessho-Uehara M."/>
            <person name="Martin G.J."/>
            <person name="Bewick A.J."/>
            <person name="Behringer M."/>
            <person name="Debat H.J."/>
            <person name="Wong I."/>
            <person name="Day J.C."/>
            <person name="Suvorov A."/>
            <person name="Silva C.J."/>
            <person name="Stanger-Hall K.F."/>
            <person name="Hall D.W."/>
            <person name="Schmitz R.J."/>
            <person name="Nelson D.R."/>
            <person name="Lewis S.M."/>
            <person name="Shigenobu S."/>
            <person name="Bybee S.M."/>
            <person name="Larracuente A.M."/>
            <person name="Oba Y."/>
            <person name="Weng J.K."/>
        </authorList>
    </citation>
    <scope>NUCLEOTIDE SEQUENCE [LARGE SCALE GENOMIC DNA]</scope>
    <source>
        <strain evidence="6">1611_PpyrPB1</strain>
        <tissue evidence="6">Whole body</tissue>
    </source>
</reference>
<evidence type="ECO:0000259" key="5">
    <source>
        <dbReference type="Pfam" id="PF10551"/>
    </source>
</evidence>
<dbReference type="OrthoDB" id="10067596at2759"/>
<keyword evidence="2" id="KW-0863">Zinc-finger</keyword>
<accession>A0A5N4B0X7</accession>
<dbReference type="Pfam" id="PF10551">
    <property type="entry name" value="MULE"/>
    <property type="match status" value="1"/>
</dbReference>
<evidence type="ECO:0000256" key="2">
    <source>
        <dbReference type="ARBA" id="ARBA00022771"/>
    </source>
</evidence>
<feature type="domain" description="MULE transposase" evidence="5">
    <location>
        <begin position="177"/>
        <end position="267"/>
    </location>
</feature>
<dbReference type="Proteomes" id="UP000327044">
    <property type="component" value="Unassembled WGS sequence"/>
</dbReference>
<evidence type="ECO:0000313" key="7">
    <source>
        <dbReference type="Proteomes" id="UP000327044"/>
    </source>
</evidence>
<evidence type="ECO:0000259" key="4">
    <source>
        <dbReference type="Pfam" id="PF04500"/>
    </source>
</evidence>
<evidence type="ECO:0000256" key="3">
    <source>
        <dbReference type="ARBA" id="ARBA00022833"/>
    </source>
</evidence>
<dbReference type="EMBL" id="VVIM01000001">
    <property type="protein sequence ID" value="KAB0803247.1"/>
    <property type="molecule type" value="Genomic_DNA"/>
</dbReference>
<evidence type="ECO:0000256" key="1">
    <source>
        <dbReference type="ARBA" id="ARBA00022723"/>
    </source>
</evidence>
<keyword evidence="7" id="KW-1185">Reference proteome</keyword>
<dbReference type="InterPro" id="IPR007588">
    <property type="entry name" value="Znf_FLYWCH"/>
</dbReference>
<dbReference type="PANTHER" id="PTHR47160:SF5">
    <property type="entry name" value="MULE TRANSPOSASE DOMAIN-CONTAINING PROTEIN"/>
    <property type="match status" value="1"/>
</dbReference>
<protein>
    <recommendedName>
        <fullName evidence="8">MULE transposase domain-containing protein</fullName>
    </recommendedName>
</protein>
<keyword evidence="1" id="KW-0479">Metal-binding</keyword>
<dbReference type="AlphaFoldDB" id="A0A5N4B0X7"/>
<comment type="caution">
    <text evidence="6">The sequence shown here is derived from an EMBL/GenBank/DDBJ whole genome shotgun (WGS) entry which is preliminary data.</text>
</comment>
<proteinExistence type="predicted"/>
<dbReference type="PANTHER" id="PTHR47160">
    <property type="entry name" value="PUTATIVE-RELATED"/>
    <property type="match status" value="1"/>
</dbReference>
<organism evidence="6 7">
    <name type="scientific">Photinus pyralis</name>
    <name type="common">Common eastern firefly</name>
    <name type="synonym">Lampyris pyralis</name>
    <dbReference type="NCBI Taxonomy" id="7054"/>
    <lineage>
        <taxon>Eukaryota</taxon>
        <taxon>Metazoa</taxon>
        <taxon>Ecdysozoa</taxon>
        <taxon>Arthropoda</taxon>
        <taxon>Hexapoda</taxon>
        <taxon>Insecta</taxon>
        <taxon>Pterygota</taxon>
        <taxon>Neoptera</taxon>
        <taxon>Endopterygota</taxon>
        <taxon>Coleoptera</taxon>
        <taxon>Polyphaga</taxon>
        <taxon>Elateriformia</taxon>
        <taxon>Elateroidea</taxon>
        <taxon>Lampyridae</taxon>
        <taxon>Lampyrinae</taxon>
        <taxon>Photinus</taxon>
    </lineage>
</organism>
<dbReference type="Gene3D" id="2.20.25.240">
    <property type="match status" value="1"/>
</dbReference>